<evidence type="ECO:0000256" key="6">
    <source>
        <dbReference type="SAM" id="Phobius"/>
    </source>
</evidence>
<dbReference type="PANTHER" id="PTHR23514">
    <property type="entry name" value="BYPASS OF STOP CODON PROTEIN 6"/>
    <property type="match status" value="1"/>
</dbReference>
<keyword evidence="3 6" id="KW-1133">Transmembrane helix</keyword>
<dbReference type="Proteomes" id="UP000256328">
    <property type="component" value="Unassembled WGS sequence"/>
</dbReference>
<evidence type="ECO:0000259" key="7">
    <source>
        <dbReference type="PROSITE" id="PS50850"/>
    </source>
</evidence>
<protein>
    <recommendedName>
        <fullName evidence="7">Major facilitator superfamily (MFS) profile domain-containing protein</fullName>
    </recommendedName>
</protein>
<dbReference type="PANTHER" id="PTHR23514:SF6">
    <property type="entry name" value="MAJOR FACILITATOR SUPERFAMILY (MFS) PROFILE DOMAIN-CONTAINING PROTEIN"/>
    <property type="match status" value="1"/>
</dbReference>
<name>A0A3D8RCL8_9HELO</name>
<keyword evidence="9" id="KW-1185">Reference proteome</keyword>
<gene>
    <name evidence="8" type="ORF">BP5796_07831</name>
</gene>
<organism evidence="8 9">
    <name type="scientific">Coleophoma crateriformis</name>
    <dbReference type="NCBI Taxonomy" id="565419"/>
    <lineage>
        <taxon>Eukaryota</taxon>
        <taxon>Fungi</taxon>
        <taxon>Dikarya</taxon>
        <taxon>Ascomycota</taxon>
        <taxon>Pezizomycotina</taxon>
        <taxon>Leotiomycetes</taxon>
        <taxon>Helotiales</taxon>
        <taxon>Dermateaceae</taxon>
        <taxon>Coleophoma</taxon>
    </lineage>
</organism>
<dbReference type="GO" id="GO:0022857">
    <property type="term" value="F:transmembrane transporter activity"/>
    <property type="evidence" value="ECO:0007669"/>
    <property type="project" value="InterPro"/>
</dbReference>
<dbReference type="InterPro" id="IPR036259">
    <property type="entry name" value="MFS_trans_sf"/>
</dbReference>
<evidence type="ECO:0000256" key="1">
    <source>
        <dbReference type="ARBA" id="ARBA00004141"/>
    </source>
</evidence>
<dbReference type="InterPro" id="IPR020846">
    <property type="entry name" value="MFS_dom"/>
</dbReference>
<dbReference type="EMBL" id="PDLN01000011">
    <property type="protein sequence ID" value="RDW71797.1"/>
    <property type="molecule type" value="Genomic_DNA"/>
</dbReference>
<evidence type="ECO:0000313" key="8">
    <source>
        <dbReference type="EMBL" id="RDW71797.1"/>
    </source>
</evidence>
<sequence length="499" mass="52440">MTTTATTTLPTAGIEDAPQLQLFGAAVTRTPATQHNPGLSDDIEMQPMTCPSFARPYATAHDGHLSPTIHPSGNPDRPSGSGTAAVDQVQSIWKPYKNRYRVLATCLTALGNGMNDSAQGALLASLEKQYSINYAVVSTIFVATALGFIIAAFFISSLSLKVGRGKALLLAEVLLAIGYGILLTTPPFAVVVCVYFVLGLGMATNLTIGQVFNSNLANNTGALGAFQGLYSIGGIVGPLIATGLISSGTRWSVFYAIPLGLAVLNAGLCVWAFWGFESESGESVDRASVPIVPSENGNENQKGVKSKVKENWKAIRKVVANRPTFLGALFIFTYQGAEVAISGWVISFLVQIRHGDPSRVGFVTAGFWGGITLGRFTLSFLAHRFGERPSVFIMTIGALAIEFLVWFLPSVAGSAVAVSLSGLLLGPISPSAIHIFQRLIPRKDQLAALSVIGSVGTSGGAVAPFVTGMLAQSFGTILVGIASGGEKKNLKVQIVFQDI</sequence>
<proteinExistence type="predicted"/>
<dbReference type="OrthoDB" id="413079at2759"/>
<accession>A0A3D8RCL8</accession>
<feature type="transmembrane region" description="Helical" evidence="6">
    <location>
        <begin position="325"/>
        <end position="348"/>
    </location>
</feature>
<dbReference type="InterPro" id="IPR051788">
    <property type="entry name" value="MFS_Transporter"/>
</dbReference>
<dbReference type="AlphaFoldDB" id="A0A3D8RCL8"/>
<comment type="subcellular location">
    <subcellularLocation>
        <location evidence="1">Membrane</location>
        <topology evidence="1">Multi-pass membrane protein</topology>
    </subcellularLocation>
</comment>
<dbReference type="GO" id="GO:0016020">
    <property type="term" value="C:membrane"/>
    <property type="evidence" value="ECO:0007669"/>
    <property type="project" value="UniProtKB-SubCell"/>
</dbReference>
<feature type="domain" description="Major facilitator superfamily (MFS) profile" evidence="7">
    <location>
        <begin position="101"/>
        <end position="499"/>
    </location>
</feature>
<feature type="transmembrane region" description="Helical" evidence="6">
    <location>
        <begin position="220"/>
        <end position="241"/>
    </location>
</feature>
<dbReference type="Gene3D" id="1.20.1250.20">
    <property type="entry name" value="MFS general substrate transporter like domains"/>
    <property type="match status" value="1"/>
</dbReference>
<evidence type="ECO:0000256" key="5">
    <source>
        <dbReference type="SAM" id="MobiDB-lite"/>
    </source>
</evidence>
<dbReference type="Pfam" id="PF07690">
    <property type="entry name" value="MFS_1"/>
    <property type="match status" value="1"/>
</dbReference>
<evidence type="ECO:0000256" key="4">
    <source>
        <dbReference type="ARBA" id="ARBA00023136"/>
    </source>
</evidence>
<feature type="region of interest" description="Disordered" evidence="5">
    <location>
        <begin position="64"/>
        <end position="84"/>
    </location>
</feature>
<keyword evidence="4 6" id="KW-0472">Membrane</keyword>
<evidence type="ECO:0000256" key="2">
    <source>
        <dbReference type="ARBA" id="ARBA00022692"/>
    </source>
</evidence>
<dbReference type="SUPFAM" id="SSF103473">
    <property type="entry name" value="MFS general substrate transporter"/>
    <property type="match status" value="1"/>
</dbReference>
<comment type="caution">
    <text evidence="8">The sequence shown here is derived from an EMBL/GenBank/DDBJ whole genome shotgun (WGS) entry which is preliminary data.</text>
</comment>
<dbReference type="InterPro" id="IPR011701">
    <property type="entry name" value="MFS"/>
</dbReference>
<feature type="transmembrane region" description="Helical" evidence="6">
    <location>
        <begin position="360"/>
        <end position="378"/>
    </location>
</feature>
<evidence type="ECO:0000256" key="3">
    <source>
        <dbReference type="ARBA" id="ARBA00022989"/>
    </source>
</evidence>
<feature type="transmembrane region" description="Helical" evidence="6">
    <location>
        <begin position="134"/>
        <end position="155"/>
    </location>
</feature>
<dbReference type="PROSITE" id="PS50850">
    <property type="entry name" value="MFS"/>
    <property type="match status" value="1"/>
</dbReference>
<feature type="transmembrane region" description="Helical" evidence="6">
    <location>
        <begin position="253"/>
        <end position="276"/>
    </location>
</feature>
<evidence type="ECO:0000313" key="9">
    <source>
        <dbReference type="Proteomes" id="UP000256328"/>
    </source>
</evidence>
<dbReference type="FunFam" id="1.20.1250.20:FF:000286">
    <property type="entry name" value="MFS efflux transporter"/>
    <property type="match status" value="1"/>
</dbReference>
<feature type="transmembrane region" description="Helical" evidence="6">
    <location>
        <begin position="390"/>
        <end position="409"/>
    </location>
</feature>
<reference evidence="8 9" key="1">
    <citation type="journal article" date="2018" name="IMA Fungus">
        <title>IMA Genome-F 9: Draft genome sequence of Annulohypoxylon stygium, Aspergillus mulundensis, Berkeleyomyces basicola (syn. Thielaviopsis basicola), Ceratocystis smalleyi, two Cercospora beticola strains, Coleophoma cylindrospora, Fusarium fracticaudum, Phialophora cf. hyalina, and Morchella septimelata.</title>
        <authorList>
            <person name="Wingfield B.D."/>
            <person name="Bills G.F."/>
            <person name="Dong Y."/>
            <person name="Huang W."/>
            <person name="Nel W.J."/>
            <person name="Swalarsk-Parry B.S."/>
            <person name="Vaghefi N."/>
            <person name="Wilken P.M."/>
            <person name="An Z."/>
            <person name="de Beer Z.W."/>
            <person name="De Vos L."/>
            <person name="Chen L."/>
            <person name="Duong T.A."/>
            <person name="Gao Y."/>
            <person name="Hammerbacher A."/>
            <person name="Kikkert J.R."/>
            <person name="Li Y."/>
            <person name="Li H."/>
            <person name="Li K."/>
            <person name="Li Q."/>
            <person name="Liu X."/>
            <person name="Ma X."/>
            <person name="Naidoo K."/>
            <person name="Pethybridge S.J."/>
            <person name="Sun J."/>
            <person name="Steenkamp E.T."/>
            <person name="van der Nest M.A."/>
            <person name="van Wyk S."/>
            <person name="Wingfield M.J."/>
            <person name="Xiong C."/>
            <person name="Yue Q."/>
            <person name="Zhang X."/>
        </authorList>
    </citation>
    <scope>NUCLEOTIDE SEQUENCE [LARGE SCALE GENOMIC DNA]</scope>
    <source>
        <strain evidence="8 9">BP5796</strain>
    </source>
</reference>
<feature type="transmembrane region" description="Helical" evidence="6">
    <location>
        <begin position="415"/>
        <end position="436"/>
    </location>
</feature>
<keyword evidence="2 6" id="KW-0812">Transmembrane</keyword>